<reference evidence="1" key="1">
    <citation type="journal article" date="2022" name="Int. J. Mol. Sci.">
        <title>Draft Genome of Tanacetum Coccineum: Genomic Comparison of Closely Related Tanacetum-Family Plants.</title>
        <authorList>
            <person name="Yamashiro T."/>
            <person name="Shiraishi A."/>
            <person name="Nakayama K."/>
            <person name="Satake H."/>
        </authorList>
    </citation>
    <scope>NUCLEOTIDE SEQUENCE</scope>
</reference>
<dbReference type="EMBL" id="BQNB010018014">
    <property type="protein sequence ID" value="GJT69724.1"/>
    <property type="molecule type" value="Genomic_DNA"/>
</dbReference>
<organism evidence="1 2">
    <name type="scientific">Tanacetum coccineum</name>
    <dbReference type="NCBI Taxonomy" id="301880"/>
    <lineage>
        <taxon>Eukaryota</taxon>
        <taxon>Viridiplantae</taxon>
        <taxon>Streptophyta</taxon>
        <taxon>Embryophyta</taxon>
        <taxon>Tracheophyta</taxon>
        <taxon>Spermatophyta</taxon>
        <taxon>Magnoliopsida</taxon>
        <taxon>eudicotyledons</taxon>
        <taxon>Gunneridae</taxon>
        <taxon>Pentapetalae</taxon>
        <taxon>asterids</taxon>
        <taxon>campanulids</taxon>
        <taxon>Asterales</taxon>
        <taxon>Asteraceae</taxon>
        <taxon>Asteroideae</taxon>
        <taxon>Anthemideae</taxon>
        <taxon>Anthemidinae</taxon>
        <taxon>Tanacetum</taxon>
    </lineage>
</organism>
<proteinExistence type="predicted"/>
<protein>
    <submittedName>
        <fullName evidence="1">Uncharacterized protein</fullName>
    </submittedName>
</protein>
<sequence>MRMLHTDTWSRAAYLGVSISALGVKVRQLWTIHATGQPEMFPLCLGDFENLGVCLTAGSAKKGSKLTNSNKNECQQYECTTKELEAAKKAEEDTYEIPCSHSRAVRITESGGTVRRHSFASLLSTTSSKADPEIFKSGEIALEYLFFEGDGSSFDERGYYGVANDDYEEAPIFDDDQYEDVIEEEEGFKKNRCQFYDTDIEDVIDGEENNMEDVVVVANDLFSSKIQTTVGNAYFKVLIYDKTKIVVGILNIHVLLGLEYLGDFECCESMSIFSPSGVVALERAT</sequence>
<name>A0ABQ5G3S9_9ASTR</name>
<keyword evidence="2" id="KW-1185">Reference proteome</keyword>
<dbReference type="Proteomes" id="UP001151760">
    <property type="component" value="Unassembled WGS sequence"/>
</dbReference>
<reference evidence="1" key="2">
    <citation type="submission" date="2022-01" db="EMBL/GenBank/DDBJ databases">
        <authorList>
            <person name="Yamashiro T."/>
            <person name="Shiraishi A."/>
            <person name="Satake H."/>
            <person name="Nakayama K."/>
        </authorList>
    </citation>
    <scope>NUCLEOTIDE SEQUENCE</scope>
</reference>
<comment type="caution">
    <text evidence="1">The sequence shown here is derived from an EMBL/GenBank/DDBJ whole genome shotgun (WGS) entry which is preliminary data.</text>
</comment>
<evidence type="ECO:0000313" key="1">
    <source>
        <dbReference type="EMBL" id="GJT69724.1"/>
    </source>
</evidence>
<evidence type="ECO:0000313" key="2">
    <source>
        <dbReference type="Proteomes" id="UP001151760"/>
    </source>
</evidence>
<gene>
    <name evidence="1" type="ORF">Tco_1029010</name>
</gene>
<accession>A0ABQ5G3S9</accession>